<dbReference type="InterPro" id="IPR007627">
    <property type="entry name" value="RNA_pol_sigma70_r2"/>
</dbReference>
<evidence type="ECO:0000256" key="2">
    <source>
        <dbReference type="ARBA" id="ARBA00023082"/>
    </source>
</evidence>
<dbReference type="GO" id="GO:0016987">
    <property type="term" value="F:sigma factor activity"/>
    <property type="evidence" value="ECO:0007669"/>
    <property type="project" value="UniProtKB-KW"/>
</dbReference>
<keyword evidence="7" id="KW-1185">Reference proteome</keyword>
<dbReference type="GO" id="GO:0006352">
    <property type="term" value="P:DNA-templated transcription initiation"/>
    <property type="evidence" value="ECO:0007669"/>
    <property type="project" value="InterPro"/>
</dbReference>
<keyword evidence="2" id="KW-0731">Sigma factor</keyword>
<dbReference type="NCBIfam" id="TIGR02937">
    <property type="entry name" value="sigma70-ECF"/>
    <property type="match status" value="1"/>
</dbReference>
<feature type="domain" description="RNA polymerase sigma-70 region 2" evidence="4">
    <location>
        <begin position="14"/>
        <end position="80"/>
    </location>
</feature>
<dbReference type="PANTHER" id="PTHR43133">
    <property type="entry name" value="RNA POLYMERASE ECF-TYPE SIGMA FACTO"/>
    <property type="match status" value="1"/>
</dbReference>
<organism evidence="6 7">
    <name type="scientific">Winogradskyella luteola</name>
    <dbReference type="NCBI Taxonomy" id="2828330"/>
    <lineage>
        <taxon>Bacteria</taxon>
        <taxon>Pseudomonadati</taxon>
        <taxon>Bacteroidota</taxon>
        <taxon>Flavobacteriia</taxon>
        <taxon>Flavobacteriales</taxon>
        <taxon>Flavobacteriaceae</taxon>
        <taxon>Winogradskyella</taxon>
    </lineage>
</organism>
<dbReference type="PANTHER" id="PTHR43133:SF46">
    <property type="entry name" value="RNA POLYMERASE SIGMA-70 FACTOR ECF SUBFAMILY"/>
    <property type="match status" value="1"/>
</dbReference>
<dbReference type="GO" id="GO:0003677">
    <property type="term" value="F:DNA binding"/>
    <property type="evidence" value="ECO:0007669"/>
    <property type="project" value="InterPro"/>
</dbReference>
<keyword evidence="1" id="KW-0805">Transcription regulation</keyword>
<protein>
    <submittedName>
        <fullName evidence="6">RNA polymerase sigma factor</fullName>
    </submittedName>
</protein>
<evidence type="ECO:0000256" key="1">
    <source>
        <dbReference type="ARBA" id="ARBA00023015"/>
    </source>
</evidence>
<dbReference type="InterPro" id="IPR014284">
    <property type="entry name" value="RNA_pol_sigma-70_dom"/>
</dbReference>
<gene>
    <name evidence="6" type="ORF">KCG49_02030</name>
</gene>
<dbReference type="Proteomes" id="UP001138894">
    <property type="component" value="Unassembled WGS sequence"/>
</dbReference>
<dbReference type="Pfam" id="PF08281">
    <property type="entry name" value="Sigma70_r4_2"/>
    <property type="match status" value="1"/>
</dbReference>
<evidence type="ECO:0000313" key="7">
    <source>
        <dbReference type="Proteomes" id="UP001138894"/>
    </source>
</evidence>
<dbReference type="AlphaFoldDB" id="A0A9X1JQU6"/>
<name>A0A9X1JQU6_9FLAO</name>
<evidence type="ECO:0000313" key="6">
    <source>
        <dbReference type="EMBL" id="MBV7267967.1"/>
    </source>
</evidence>
<comment type="caution">
    <text evidence="6">The sequence shown here is derived from an EMBL/GenBank/DDBJ whole genome shotgun (WGS) entry which is preliminary data.</text>
</comment>
<sequence length="180" mass="20890">MNQSENSKKLNTFFNEEYNALKSYVSSNLKSSINRDAEDIIQDVALKLFTGADRYSPINNVAGFVYRAIKNKLIDIMRSSKTNKIDYESQNETKLIEFATLIYETSSDLYSKQMKRELKTAIINLKPHYREIIIAIDFEGYTYKEIEQETGIPIGTLMSRRHRAISLLYKNLKPKQKIIS</sequence>
<evidence type="ECO:0000259" key="4">
    <source>
        <dbReference type="Pfam" id="PF04542"/>
    </source>
</evidence>
<reference evidence="6" key="1">
    <citation type="submission" date="2021-04" db="EMBL/GenBank/DDBJ databases">
        <authorList>
            <person name="Pira H."/>
            <person name="Risdian C."/>
            <person name="Wink J."/>
        </authorList>
    </citation>
    <scope>NUCLEOTIDE SEQUENCE</scope>
    <source>
        <strain evidence="6">WHY3</strain>
    </source>
</reference>
<evidence type="ECO:0000259" key="5">
    <source>
        <dbReference type="Pfam" id="PF08281"/>
    </source>
</evidence>
<proteinExistence type="predicted"/>
<accession>A0A9X1JQU6</accession>
<dbReference type="InterPro" id="IPR039425">
    <property type="entry name" value="RNA_pol_sigma-70-like"/>
</dbReference>
<feature type="domain" description="RNA polymerase sigma factor 70 region 4 type 2" evidence="5">
    <location>
        <begin position="116"/>
        <end position="165"/>
    </location>
</feature>
<dbReference type="CDD" id="cd06171">
    <property type="entry name" value="Sigma70_r4"/>
    <property type="match status" value="1"/>
</dbReference>
<dbReference type="Pfam" id="PF04542">
    <property type="entry name" value="Sigma70_r2"/>
    <property type="match status" value="1"/>
</dbReference>
<evidence type="ECO:0000256" key="3">
    <source>
        <dbReference type="ARBA" id="ARBA00023163"/>
    </source>
</evidence>
<dbReference type="RefSeq" id="WP_218544499.1">
    <property type="nucleotide sequence ID" value="NZ_JAGSPD010000001.1"/>
</dbReference>
<dbReference type="InterPro" id="IPR013249">
    <property type="entry name" value="RNA_pol_sigma70_r4_t2"/>
</dbReference>
<keyword evidence="3" id="KW-0804">Transcription</keyword>
<dbReference type="EMBL" id="JAGSPD010000001">
    <property type="protein sequence ID" value="MBV7267967.1"/>
    <property type="molecule type" value="Genomic_DNA"/>
</dbReference>